<reference evidence="1" key="1">
    <citation type="submission" date="2023-05" db="EMBL/GenBank/DDBJ databases">
        <title>Genome and transcriptome analyses reveal genes involved in the formation of fine ridges on petal epidermal cells in Hibiscus trionum.</title>
        <authorList>
            <person name="Koshimizu S."/>
            <person name="Masuda S."/>
            <person name="Ishii T."/>
            <person name="Shirasu K."/>
            <person name="Hoshino A."/>
            <person name="Arita M."/>
        </authorList>
    </citation>
    <scope>NUCLEOTIDE SEQUENCE</scope>
    <source>
        <strain evidence="1">Hamamatsu line</strain>
    </source>
</reference>
<name>A0A9W7J6T4_HIBTR</name>
<organism evidence="1 2">
    <name type="scientific">Hibiscus trionum</name>
    <name type="common">Flower of an hour</name>
    <dbReference type="NCBI Taxonomy" id="183268"/>
    <lineage>
        <taxon>Eukaryota</taxon>
        <taxon>Viridiplantae</taxon>
        <taxon>Streptophyta</taxon>
        <taxon>Embryophyta</taxon>
        <taxon>Tracheophyta</taxon>
        <taxon>Spermatophyta</taxon>
        <taxon>Magnoliopsida</taxon>
        <taxon>eudicotyledons</taxon>
        <taxon>Gunneridae</taxon>
        <taxon>Pentapetalae</taxon>
        <taxon>rosids</taxon>
        <taxon>malvids</taxon>
        <taxon>Malvales</taxon>
        <taxon>Malvaceae</taxon>
        <taxon>Malvoideae</taxon>
        <taxon>Hibiscus</taxon>
    </lineage>
</organism>
<evidence type="ECO:0000313" key="2">
    <source>
        <dbReference type="Proteomes" id="UP001165190"/>
    </source>
</evidence>
<sequence length="121" mass="13741">MSCFLLPFSLSKELESIMARLCWKKSAGRRGIHWFTWQSLCSLKEDGGMGFTDLSKFNIAMLAKQGWCLLQNPHSLVHSFSVLSITRIRLFTHPHWVRILLLPGEASGQPRAFFSLVYVGA</sequence>
<dbReference type="AlphaFoldDB" id="A0A9W7J6T4"/>
<dbReference type="OrthoDB" id="999992at2759"/>
<gene>
    <name evidence="1" type="ORF">HRI_004572300</name>
</gene>
<keyword evidence="2" id="KW-1185">Reference proteome</keyword>
<dbReference type="Proteomes" id="UP001165190">
    <property type="component" value="Unassembled WGS sequence"/>
</dbReference>
<evidence type="ECO:0000313" key="1">
    <source>
        <dbReference type="EMBL" id="GMJ09031.1"/>
    </source>
</evidence>
<dbReference type="PANTHER" id="PTHR33116:SF86">
    <property type="entry name" value="REVERSE TRANSCRIPTASE DOMAIN-CONTAINING PROTEIN"/>
    <property type="match status" value="1"/>
</dbReference>
<dbReference type="PANTHER" id="PTHR33116">
    <property type="entry name" value="REVERSE TRANSCRIPTASE ZINC-BINDING DOMAIN-CONTAINING PROTEIN-RELATED-RELATED"/>
    <property type="match status" value="1"/>
</dbReference>
<dbReference type="EMBL" id="BSYR01000054">
    <property type="protein sequence ID" value="GMJ09031.1"/>
    <property type="molecule type" value="Genomic_DNA"/>
</dbReference>
<accession>A0A9W7J6T4</accession>
<protein>
    <submittedName>
        <fullName evidence="1">Uncharacterized protein</fullName>
    </submittedName>
</protein>
<comment type="caution">
    <text evidence="1">The sequence shown here is derived from an EMBL/GenBank/DDBJ whole genome shotgun (WGS) entry which is preliminary data.</text>
</comment>
<proteinExistence type="predicted"/>